<dbReference type="Proteomes" id="UP000613401">
    <property type="component" value="Unassembled WGS sequence"/>
</dbReference>
<name>A0A8H4CQF7_COLGL</name>
<accession>A0A8H4CQF7</accession>
<dbReference type="GeneID" id="69014821"/>
<keyword evidence="3" id="KW-1185">Reference proteome</keyword>
<proteinExistence type="predicted"/>
<dbReference type="AlphaFoldDB" id="A0A8H4CQF7"/>
<evidence type="ECO:0000313" key="2">
    <source>
        <dbReference type="EMBL" id="KAF3807942.1"/>
    </source>
</evidence>
<sequence length="60" mass="6832">MSSTKHTNTSKVNTRRRQGDEKKDTEDNMSRYFGPDLPWSHVDAMSRSLGTSSQEGDKKD</sequence>
<comment type="caution">
    <text evidence="2">The sequence shown here is derived from an EMBL/GenBank/DDBJ whole genome shotgun (WGS) entry which is preliminary data.</text>
</comment>
<reference evidence="2" key="1">
    <citation type="journal article" date="2020" name="Phytopathology">
        <title>Genome sequence and comparative analysis of Colletotrichum gloeosporioides isolated from Liriodendron leaves.</title>
        <authorList>
            <person name="Fu F.F."/>
            <person name="Hao Z."/>
            <person name="Wang P."/>
            <person name="Lu Y."/>
            <person name="Xue L.J."/>
            <person name="Wei G."/>
            <person name="Tian Y."/>
            <person name="Baishi H."/>
            <person name="Xu H."/>
            <person name="Shi J."/>
            <person name="Cheng T."/>
            <person name="Wang G."/>
            <person name="Yi Y."/>
            <person name="Chen J."/>
        </authorList>
    </citation>
    <scope>NUCLEOTIDE SEQUENCE</scope>
    <source>
        <strain evidence="2">Lc1</strain>
    </source>
</reference>
<feature type="compositionally biased region" description="Polar residues" evidence="1">
    <location>
        <begin position="1"/>
        <end position="12"/>
    </location>
</feature>
<evidence type="ECO:0000313" key="3">
    <source>
        <dbReference type="Proteomes" id="UP000613401"/>
    </source>
</evidence>
<feature type="region of interest" description="Disordered" evidence="1">
    <location>
        <begin position="1"/>
        <end position="60"/>
    </location>
</feature>
<feature type="compositionally biased region" description="Basic and acidic residues" evidence="1">
    <location>
        <begin position="17"/>
        <end position="29"/>
    </location>
</feature>
<evidence type="ECO:0000256" key="1">
    <source>
        <dbReference type="SAM" id="MobiDB-lite"/>
    </source>
</evidence>
<reference evidence="2" key="2">
    <citation type="submission" date="2020-03" db="EMBL/GenBank/DDBJ databases">
        <authorList>
            <person name="Fu F.-F."/>
            <person name="Chen J."/>
        </authorList>
    </citation>
    <scope>NUCLEOTIDE SEQUENCE</scope>
    <source>
        <strain evidence="2">Lc1</strain>
    </source>
</reference>
<gene>
    <name evidence="2" type="ORF">GCG54_00007678</name>
</gene>
<dbReference type="RefSeq" id="XP_045267101.1">
    <property type="nucleotide sequence ID" value="XM_045407656.1"/>
</dbReference>
<dbReference type="EMBL" id="WVTB01000027">
    <property type="protein sequence ID" value="KAF3807942.1"/>
    <property type="molecule type" value="Genomic_DNA"/>
</dbReference>
<organism evidence="2 3">
    <name type="scientific">Colletotrichum gloeosporioides</name>
    <name type="common">Anthracnose fungus</name>
    <name type="synonym">Glomerella cingulata</name>
    <dbReference type="NCBI Taxonomy" id="474922"/>
    <lineage>
        <taxon>Eukaryota</taxon>
        <taxon>Fungi</taxon>
        <taxon>Dikarya</taxon>
        <taxon>Ascomycota</taxon>
        <taxon>Pezizomycotina</taxon>
        <taxon>Sordariomycetes</taxon>
        <taxon>Hypocreomycetidae</taxon>
        <taxon>Glomerellales</taxon>
        <taxon>Glomerellaceae</taxon>
        <taxon>Colletotrichum</taxon>
        <taxon>Colletotrichum gloeosporioides species complex</taxon>
    </lineage>
</organism>
<protein>
    <submittedName>
        <fullName evidence="2">Uncharacterized protein</fullName>
    </submittedName>
</protein>